<evidence type="ECO:0000313" key="2">
    <source>
        <dbReference type="EMBL" id="CAG7643239.1"/>
    </source>
</evidence>
<dbReference type="Proteomes" id="UP000693672">
    <property type="component" value="Unassembled WGS sequence"/>
</dbReference>
<evidence type="ECO:0000313" key="3">
    <source>
        <dbReference type="Proteomes" id="UP000693672"/>
    </source>
</evidence>
<comment type="caution">
    <text evidence="2">The sequence shown here is derived from an EMBL/GenBank/DDBJ whole genome shotgun (WGS) entry which is preliminary data.</text>
</comment>
<dbReference type="AlphaFoldDB" id="A0A916K7U3"/>
<evidence type="ECO:0000256" key="1">
    <source>
        <dbReference type="SAM" id="MobiDB-lite"/>
    </source>
</evidence>
<sequence length="74" mass="7749">MEQAAEALRLQGAVDIQLDYENDYGASAGLPPQPSNAANNEPDSETGCTMTVVVESSRLSLAYDLIAQFGGSVT</sequence>
<protein>
    <submittedName>
        <fullName evidence="2">Uncharacterized protein</fullName>
    </submittedName>
</protein>
<accession>A0A916K7U3</accession>
<feature type="compositionally biased region" description="Polar residues" evidence="1">
    <location>
        <begin position="35"/>
        <end position="46"/>
    </location>
</feature>
<keyword evidence="3" id="KW-1185">Reference proteome</keyword>
<reference evidence="2" key="1">
    <citation type="submission" date="2021-06" db="EMBL/GenBank/DDBJ databases">
        <authorList>
            <person name="Criscuolo A."/>
        </authorList>
    </citation>
    <scope>NUCLEOTIDE SEQUENCE</scope>
    <source>
        <strain evidence="2">CIP111600</strain>
    </source>
</reference>
<dbReference type="EMBL" id="CAJVAS010000024">
    <property type="protein sequence ID" value="CAG7643239.1"/>
    <property type="molecule type" value="Genomic_DNA"/>
</dbReference>
<proteinExistence type="predicted"/>
<feature type="region of interest" description="Disordered" evidence="1">
    <location>
        <begin position="23"/>
        <end position="46"/>
    </location>
</feature>
<organism evidence="2 3">
    <name type="scientific">Paenibacillus solanacearum</name>
    <dbReference type="NCBI Taxonomy" id="2048548"/>
    <lineage>
        <taxon>Bacteria</taxon>
        <taxon>Bacillati</taxon>
        <taxon>Bacillota</taxon>
        <taxon>Bacilli</taxon>
        <taxon>Bacillales</taxon>
        <taxon>Paenibacillaceae</taxon>
        <taxon>Paenibacillus</taxon>
    </lineage>
</organism>
<gene>
    <name evidence="2" type="ORF">PAESOLCIP111_04446</name>
</gene>
<name>A0A916K7U3_9BACL</name>